<dbReference type="EMBL" id="BJYU01000183">
    <property type="protein sequence ID" value="GEO18349.1"/>
    <property type="molecule type" value="Genomic_DNA"/>
</dbReference>
<proteinExistence type="predicted"/>
<accession>A0A512C2D2</accession>
<name>A0A512C2D2_9HYPH</name>
<comment type="caution">
    <text evidence="1">The sequence shown here is derived from an EMBL/GenBank/DDBJ whole genome shotgun (WGS) entry which is preliminary data.</text>
</comment>
<keyword evidence="2" id="KW-1185">Reference proteome</keyword>
<gene>
    <name evidence="1" type="ORF">MAE02_60450</name>
</gene>
<evidence type="ECO:0000313" key="1">
    <source>
        <dbReference type="EMBL" id="GEO18349.1"/>
    </source>
</evidence>
<reference evidence="1 2" key="1">
    <citation type="submission" date="2019-07" db="EMBL/GenBank/DDBJ databases">
        <title>Whole genome shotgun sequence of Microvirga aerophila NBRC 106136.</title>
        <authorList>
            <person name="Hosoyama A."/>
            <person name="Uohara A."/>
            <person name="Ohji S."/>
            <person name="Ichikawa N."/>
        </authorList>
    </citation>
    <scope>NUCLEOTIDE SEQUENCE [LARGE SCALE GENOMIC DNA]</scope>
    <source>
        <strain evidence="1 2">NBRC 106136</strain>
    </source>
</reference>
<dbReference type="AlphaFoldDB" id="A0A512C2D2"/>
<evidence type="ECO:0000313" key="2">
    <source>
        <dbReference type="Proteomes" id="UP000321085"/>
    </source>
</evidence>
<protein>
    <submittedName>
        <fullName evidence="1">Uncharacterized protein</fullName>
    </submittedName>
</protein>
<organism evidence="1 2">
    <name type="scientific">Microvirga aerophila</name>
    <dbReference type="NCBI Taxonomy" id="670291"/>
    <lineage>
        <taxon>Bacteria</taxon>
        <taxon>Pseudomonadati</taxon>
        <taxon>Pseudomonadota</taxon>
        <taxon>Alphaproteobacteria</taxon>
        <taxon>Hyphomicrobiales</taxon>
        <taxon>Methylobacteriaceae</taxon>
        <taxon>Microvirga</taxon>
    </lineage>
</organism>
<dbReference type="Proteomes" id="UP000321085">
    <property type="component" value="Unassembled WGS sequence"/>
</dbReference>
<sequence length="72" mass="8179">MNDPLTAPASEPKQKVVKSVSLSYAQAHTTDLMSHPEGSFWNCLRQLDEEADWGFREQPGTNLLRTSWQMKS</sequence>